<comment type="caution">
    <text evidence="11">Lacks conserved residue(s) required for the propagation of feature annotation.</text>
</comment>
<dbReference type="EC" id="6.3.5.5" evidence="11"/>
<dbReference type="SMART" id="SM01097">
    <property type="entry name" value="CPSase_sm_chain"/>
    <property type="match status" value="1"/>
</dbReference>
<dbReference type="Pfam" id="PF00117">
    <property type="entry name" value="GATase"/>
    <property type="match status" value="1"/>
</dbReference>
<comment type="subunit">
    <text evidence="11">Composed of two chains; the small (or glutamine) chain promotes the hydrolysis of glutamine to ammonia, which is used by the large (or ammonia) chain to synthesize carbamoyl phosphate. Tetramer of heterodimers (alpha,beta)4.</text>
</comment>
<evidence type="ECO:0000256" key="8">
    <source>
        <dbReference type="ARBA" id="ARBA00022975"/>
    </source>
</evidence>
<comment type="catalytic activity">
    <reaction evidence="10 11">
        <text>L-glutamine + H2O = L-glutamate + NH4(+)</text>
        <dbReference type="Rhea" id="RHEA:15889"/>
        <dbReference type="ChEBI" id="CHEBI:15377"/>
        <dbReference type="ChEBI" id="CHEBI:28938"/>
        <dbReference type="ChEBI" id="CHEBI:29985"/>
        <dbReference type="ChEBI" id="CHEBI:58359"/>
    </reaction>
</comment>
<dbReference type="NCBIfam" id="NF009475">
    <property type="entry name" value="PRK12838.1"/>
    <property type="match status" value="1"/>
</dbReference>
<dbReference type="GO" id="GO:0044205">
    <property type="term" value="P:'de novo' UMP biosynthetic process"/>
    <property type="evidence" value="ECO:0007669"/>
    <property type="project" value="UniProtKB-UniRule"/>
</dbReference>
<dbReference type="GO" id="GO:0006541">
    <property type="term" value="P:glutamine metabolic process"/>
    <property type="evidence" value="ECO:0007669"/>
    <property type="project" value="InterPro"/>
</dbReference>
<dbReference type="SUPFAM" id="SSF52317">
    <property type="entry name" value="Class I glutamine amidotransferase-like"/>
    <property type="match status" value="1"/>
</dbReference>
<keyword evidence="5 11" id="KW-0547">Nucleotide-binding</keyword>
<dbReference type="NCBIfam" id="TIGR01368">
    <property type="entry name" value="CPSaseIIsmall"/>
    <property type="match status" value="1"/>
</dbReference>
<organism evidence="13">
    <name type="scientific">Desulfomonile tiedjei</name>
    <dbReference type="NCBI Taxonomy" id="2358"/>
    <lineage>
        <taxon>Bacteria</taxon>
        <taxon>Pseudomonadati</taxon>
        <taxon>Thermodesulfobacteriota</taxon>
        <taxon>Desulfomonilia</taxon>
        <taxon>Desulfomonilales</taxon>
        <taxon>Desulfomonilaceae</taxon>
        <taxon>Desulfomonile</taxon>
    </lineage>
</organism>
<feature type="binding site" evidence="11">
    <location>
        <position position="45"/>
    </location>
    <ligand>
        <name>L-glutamine</name>
        <dbReference type="ChEBI" id="CHEBI:58359"/>
    </ligand>
</feature>
<keyword evidence="4 11" id="KW-0436">Ligase</keyword>
<keyword evidence="8 11" id="KW-0665">Pyrimidine biosynthesis</keyword>
<dbReference type="Gene3D" id="3.50.30.20">
    <property type="entry name" value="Carbamoyl-phosphate synthase small subunit, N-terminal domain"/>
    <property type="match status" value="1"/>
</dbReference>
<comment type="pathway">
    <text evidence="1 11">Pyrimidine metabolism; UMP biosynthesis via de novo pathway; (S)-dihydroorotate from bicarbonate: step 1/3.</text>
</comment>
<feature type="active site" evidence="11">
    <location>
        <position position="348"/>
    </location>
</feature>
<feature type="binding site" evidence="11">
    <location>
        <position position="307"/>
    </location>
    <ligand>
        <name>L-glutamine</name>
        <dbReference type="ChEBI" id="CHEBI:58359"/>
    </ligand>
</feature>
<comment type="pathway">
    <text evidence="2 11">Amino-acid biosynthesis; L-arginine biosynthesis; carbamoyl phosphate from bicarbonate: step 1/1.</text>
</comment>
<dbReference type="PANTHER" id="PTHR43418:SF7">
    <property type="entry name" value="CARBAMOYL-PHOSPHATE SYNTHASE SMALL CHAIN"/>
    <property type="match status" value="1"/>
</dbReference>
<proteinExistence type="inferred from homology"/>
<protein>
    <recommendedName>
        <fullName evidence="11">Carbamoyl phosphate synthase small chain</fullName>
        <ecNumber evidence="11">6.3.5.5</ecNumber>
    </recommendedName>
    <alternativeName>
        <fullName evidence="11">Carbamoyl phosphate synthetase glutamine chain</fullName>
    </alternativeName>
</protein>
<feature type="domain" description="Carbamoyl-phosphate synthase small subunit N-terminal" evidence="12">
    <location>
        <begin position="1"/>
        <end position="131"/>
    </location>
</feature>
<dbReference type="FunFam" id="3.50.30.20:FF:000001">
    <property type="entry name" value="Carbamoyl-phosphate synthase small chain"/>
    <property type="match status" value="1"/>
</dbReference>
<keyword evidence="11" id="KW-0055">Arginine biosynthesis</keyword>
<dbReference type="PANTHER" id="PTHR43418">
    <property type="entry name" value="MULTIFUNCTIONAL TRYPTOPHAN BIOSYNTHESIS PROTEIN-RELATED"/>
    <property type="match status" value="1"/>
</dbReference>
<comment type="similarity">
    <text evidence="3 11">Belongs to the CarA family.</text>
</comment>
<dbReference type="Gene3D" id="3.40.50.880">
    <property type="match status" value="1"/>
</dbReference>
<evidence type="ECO:0000313" key="13">
    <source>
        <dbReference type="EMBL" id="HGH60423.1"/>
    </source>
</evidence>
<feature type="binding site" evidence="11">
    <location>
        <position position="237"/>
    </location>
    <ligand>
        <name>L-glutamine</name>
        <dbReference type="ChEBI" id="CHEBI:58359"/>
    </ligand>
</feature>
<dbReference type="InterPro" id="IPR002474">
    <property type="entry name" value="CarbamoylP_synth_ssu_N"/>
</dbReference>
<dbReference type="HAMAP" id="MF_01209">
    <property type="entry name" value="CPSase_S_chain"/>
    <property type="match status" value="1"/>
</dbReference>
<dbReference type="GO" id="GO:0005524">
    <property type="term" value="F:ATP binding"/>
    <property type="evidence" value="ECO:0007669"/>
    <property type="project" value="UniProtKB-UniRule"/>
</dbReference>
<comment type="catalytic activity">
    <reaction evidence="9 11">
        <text>hydrogencarbonate + L-glutamine + 2 ATP + H2O = carbamoyl phosphate + L-glutamate + 2 ADP + phosphate + 2 H(+)</text>
        <dbReference type="Rhea" id="RHEA:18633"/>
        <dbReference type="ChEBI" id="CHEBI:15377"/>
        <dbReference type="ChEBI" id="CHEBI:15378"/>
        <dbReference type="ChEBI" id="CHEBI:17544"/>
        <dbReference type="ChEBI" id="CHEBI:29985"/>
        <dbReference type="ChEBI" id="CHEBI:30616"/>
        <dbReference type="ChEBI" id="CHEBI:43474"/>
        <dbReference type="ChEBI" id="CHEBI:58228"/>
        <dbReference type="ChEBI" id="CHEBI:58359"/>
        <dbReference type="ChEBI" id="CHEBI:456216"/>
        <dbReference type="EC" id="6.3.5.5"/>
    </reaction>
</comment>
<evidence type="ECO:0000256" key="9">
    <source>
        <dbReference type="ARBA" id="ARBA00048816"/>
    </source>
</evidence>
<dbReference type="PROSITE" id="PS51273">
    <property type="entry name" value="GATASE_TYPE_1"/>
    <property type="match status" value="1"/>
</dbReference>
<dbReference type="GO" id="GO:0006207">
    <property type="term" value="P:'de novo' pyrimidine nucleobase biosynthetic process"/>
    <property type="evidence" value="ECO:0007669"/>
    <property type="project" value="InterPro"/>
</dbReference>
<gene>
    <name evidence="11 13" type="primary">carA</name>
    <name evidence="13" type="ORF">ENV54_03890</name>
</gene>
<evidence type="ECO:0000256" key="11">
    <source>
        <dbReference type="HAMAP-Rule" id="MF_01209"/>
    </source>
</evidence>
<evidence type="ECO:0000256" key="4">
    <source>
        <dbReference type="ARBA" id="ARBA00022598"/>
    </source>
</evidence>
<evidence type="ECO:0000256" key="5">
    <source>
        <dbReference type="ARBA" id="ARBA00022741"/>
    </source>
</evidence>
<keyword evidence="6 11" id="KW-0067">ATP-binding</keyword>
<dbReference type="GO" id="GO:0004088">
    <property type="term" value="F:carbamoyl-phosphate synthase (glutamine-hydrolyzing) activity"/>
    <property type="evidence" value="ECO:0007669"/>
    <property type="project" value="UniProtKB-UniRule"/>
</dbReference>
<evidence type="ECO:0000259" key="12">
    <source>
        <dbReference type="SMART" id="SM01097"/>
    </source>
</evidence>
<comment type="caution">
    <text evidence="13">The sequence shown here is derived from an EMBL/GenBank/DDBJ whole genome shotgun (WGS) entry which is preliminary data.</text>
</comment>
<name>A0A7C4AR50_9BACT</name>
<dbReference type="UniPathway" id="UPA00070">
    <property type="reaction ID" value="UER00115"/>
</dbReference>
<dbReference type="CDD" id="cd01744">
    <property type="entry name" value="GATase1_CPSase"/>
    <property type="match status" value="1"/>
</dbReference>
<evidence type="ECO:0000256" key="3">
    <source>
        <dbReference type="ARBA" id="ARBA00007800"/>
    </source>
</evidence>
<dbReference type="PRINTS" id="PR00099">
    <property type="entry name" value="CPSGATASE"/>
</dbReference>
<dbReference type="UniPathway" id="UPA00068">
    <property type="reaction ID" value="UER00171"/>
</dbReference>
<comment type="function">
    <text evidence="11">Small subunit of the glutamine-dependent carbamoyl phosphate synthetase (CPSase). CPSase catalyzes the formation of carbamoyl phosphate from the ammonia moiety of glutamine, carbonate, and phosphate donated by ATP, constituting the first step of 2 biosynthetic pathways, one leading to arginine and/or urea and the other to pyrimidine nucleotides. The small subunit (glutamine amidotransferase) binds and cleaves glutamine to supply the large subunit with the substrate ammonia.</text>
</comment>
<evidence type="ECO:0000256" key="6">
    <source>
        <dbReference type="ARBA" id="ARBA00022840"/>
    </source>
</evidence>
<keyword evidence="7 11" id="KW-0315">Glutamine amidotransferase</keyword>
<dbReference type="InterPro" id="IPR035686">
    <property type="entry name" value="CPSase_GATase1"/>
</dbReference>
<dbReference type="AlphaFoldDB" id="A0A7C4AR50"/>
<dbReference type="EMBL" id="DTGT01000119">
    <property type="protein sequence ID" value="HGH60423.1"/>
    <property type="molecule type" value="Genomic_DNA"/>
</dbReference>
<dbReference type="InterPro" id="IPR050472">
    <property type="entry name" value="Anth_synth/Amidotransfase"/>
</dbReference>
<reference evidence="13" key="1">
    <citation type="journal article" date="2020" name="mSystems">
        <title>Genome- and Community-Level Interaction Insights into Carbon Utilization and Element Cycling Functions of Hydrothermarchaeota in Hydrothermal Sediment.</title>
        <authorList>
            <person name="Zhou Z."/>
            <person name="Liu Y."/>
            <person name="Xu W."/>
            <person name="Pan J."/>
            <person name="Luo Z.H."/>
            <person name="Li M."/>
        </authorList>
    </citation>
    <scope>NUCLEOTIDE SEQUENCE [LARGE SCALE GENOMIC DNA]</scope>
    <source>
        <strain evidence="13">SpSt-769</strain>
    </source>
</reference>
<dbReference type="GO" id="GO:0006526">
    <property type="term" value="P:L-arginine biosynthetic process"/>
    <property type="evidence" value="ECO:0007669"/>
    <property type="project" value="UniProtKB-UniRule"/>
</dbReference>
<feature type="binding site" evidence="11">
    <location>
        <position position="266"/>
    </location>
    <ligand>
        <name>L-glutamine</name>
        <dbReference type="ChEBI" id="CHEBI:58359"/>
    </ligand>
</feature>
<dbReference type="SUPFAM" id="SSF52021">
    <property type="entry name" value="Carbamoyl phosphate synthetase, small subunit N-terminal domain"/>
    <property type="match status" value="1"/>
</dbReference>
<evidence type="ECO:0000256" key="7">
    <source>
        <dbReference type="ARBA" id="ARBA00022962"/>
    </source>
</evidence>
<dbReference type="Pfam" id="PF00988">
    <property type="entry name" value="CPSase_sm_chain"/>
    <property type="match status" value="1"/>
</dbReference>
<evidence type="ECO:0000256" key="2">
    <source>
        <dbReference type="ARBA" id="ARBA00005077"/>
    </source>
</evidence>
<feature type="binding site" evidence="11">
    <location>
        <position position="235"/>
    </location>
    <ligand>
        <name>L-glutamine</name>
        <dbReference type="ChEBI" id="CHEBI:58359"/>
    </ligand>
</feature>
<feature type="region of interest" description="CPSase" evidence="11">
    <location>
        <begin position="1"/>
        <end position="178"/>
    </location>
</feature>
<dbReference type="InterPro" id="IPR036480">
    <property type="entry name" value="CarbP_synth_ssu_N_sf"/>
</dbReference>
<dbReference type="PRINTS" id="PR00096">
    <property type="entry name" value="GATASE"/>
</dbReference>
<feature type="binding site" evidence="11">
    <location>
        <position position="263"/>
    </location>
    <ligand>
        <name>L-glutamine</name>
        <dbReference type="ChEBI" id="CHEBI:58359"/>
    </ligand>
</feature>
<dbReference type="PRINTS" id="PR00097">
    <property type="entry name" value="ANTSNTHASEII"/>
</dbReference>
<accession>A0A7C4AR50</accession>
<evidence type="ECO:0000256" key="10">
    <source>
        <dbReference type="ARBA" id="ARBA00049285"/>
    </source>
</evidence>
<feature type="active site" description="Nucleophile" evidence="11">
    <location>
        <position position="262"/>
    </location>
</feature>
<keyword evidence="11" id="KW-0028">Amino-acid biosynthesis</keyword>
<dbReference type="InterPro" id="IPR029062">
    <property type="entry name" value="Class_I_gatase-like"/>
</dbReference>
<feature type="active site" evidence="11">
    <location>
        <position position="346"/>
    </location>
</feature>
<feature type="binding site" evidence="11">
    <location>
        <position position="304"/>
    </location>
    <ligand>
        <name>L-glutamine</name>
        <dbReference type="ChEBI" id="CHEBI:58359"/>
    </ligand>
</feature>
<dbReference type="InterPro" id="IPR017926">
    <property type="entry name" value="GATASE"/>
</dbReference>
<sequence>MKATLLLEDGTIFHGESIGAQGETIGEVVFNTAMTGYQEILTDPSYRGQIVAMTYPHIGNTGVNSEDNESRRPFLSGFIVREYCPHPSNWRMQSDLDSFLKQYDIVGIHCIDTRKLTRNLRETGAKKGIISTQHHDKQTLLAKVKAYPDIEAFDLVQEVSCTAPYDWDQGTWQWNAPPRKPRSTSLRIAAYDFGTKTNILRLLVDLGAHVRVFPASTSSDEILKFDPDGIFLSNGPGDPASVPYVIENVRNLIGKKPIFGICLGHQILGLALHGATYKLVFGHHGANHPVQRLDTGQVEITAQNHNFAVKLESVASEVQASHINLNDQTLEGMVHKKYPLFSVQYHPEASPGPHDSRYLFRRFAQMIQES</sequence>
<dbReference type="InterPro" id="IPR006274">
    <property type="entry name" value="CarbamoylP_synth_ssu"/>
</dbReference>
<evidence type="ECO:0000256" key="1">
    <source>
        <dbReference type="ARBA" id="ARBA00004812"/>
    </source>
</evidence>